<sequence>MSLDVHGLSFAYPDKPVLQGIDTGLLPAGALTALLGPNAAGKSTLFRCIAGILRPQTGAIRLGDRYLLEMPRAERARRVCYMPQTFASAAALTVFEVVLLARKHLQDWRVRDEDVTIVERMLHRCGVTHLAERHVAELSGGQQQMVSICQAMVRTAEVFLLDEPTSALDLRHQLETMRTLRDLTLERKVVTVAAMHDLNLAARFADHLLLMRDGRVLAAGPKEEILSSPVLAETYGVEIELARTSDGNLMVAARL</sequence>
<gene>
    <name evidence="6" type="ORF">ThidrDRAFT_3080</name>
</gene>
<dbReference type="Pfam" id="PF00005">
    <property type="entry name" value="ABC_tran"/>
    <property type="match status" value="1"/>
</dbReference>
<dbReference type="SMART" id="SM00382">
    <property type="entry name" value="AAA"/>
    <property type="match status" value="1"/>
</dbReference>
<comment type="caution">
    <text evidence="6">The sequence shown here is derived from an EMBL/GenBank/DDBJ whole genome shotgun (WGS) entry which is preliminary data.</text>
</comment>
<evidence type="ECO:0000256" key="2">
    <source>
        <dbReference type="ARBA" id="ARBA00022448"/>
    </source>
</evidence>
<dbReference type="FunFam" id="3.40.50.300:FF:000134">
    <property type="entry name" value="Iron-enterobactin ABC transporter ATP-binding protein"/>
    <property type="match status" value="1"/>
</dbReference>
<dbReference type="CDD" id="cd03214">
    <property type="entry name" value="ABC_Iron-Siderophores_B12_Hemin"/>
    <property type="match status" value="1"/>
</dbReference>
<reference evidence="6 7" key="1">
    <citation type="submission" date="2011-06" db="EMBL/GenBank/DDBJ databases">
        <title>The draft genome of Thiorhodococcus drewsii AZ1.</title>
        <authorList>
            <consortium name="US DOE Joint Genome Institute (JGI-PGF)"/>
            <person name="Lucas S."/>
            <person name="Han J."/>
            <person name="Lapidus A."/>
            <person name="Cheng J.-F."/>
            <person name="Goodwin L."/>
            <person name="Pitluck S."/>
            <person name="Peters L."/>
            <person name="Land M.L."/>
            <person name="Hauser L."/>
            <person name="Vogl K."/>
            <person name="Liu Z."/>
            <person name="Imhoff J."/>
            <person name="Thiel V."/>
            <person name="Frigaard N.-U."/>
            <person name="Bryant D.A."/>
            <person name="Woyke T.J."/>
        </authorList>
    </citation>
    <scope>NUCLEOTIDE SEQUENCE [LARGE SCALE GENOMIC DNA]</scope>
    <source>
        <strain evidence="6 7">AZ1</strain>
    </source>
</reference>
<keyword evidence="2" id="KW-0813">Transport</keyword>
<dbReference type="PANTHER" id="PTHR42794">
    <property type="entry name" value="HEMIN IMPORT ATP-BINDING PROTEIN HMUV"/>
    <property type="match status" value="1"/>
</dbReference>
<dbReference type="SUPFAM" id="SSF52540">
    <property type="entry name" value="P-loop containing nucleoside triphosphate hydrolases"/>
    <property type="match status" value="1"/>
</dbReference>
<dbReference type="InterPro" id="IPR017871">
    <property type="entry name" value="ABC_transporter-like_CS"/>
</dbReference>
<dbReference type="RefSeq" id="WP_007041793.1">
    <property type="nucleotide sequence ID" value="NZ_AFWT01000023.1"/>
</dbReference>
<dbReference type="OrthoDB" id="6461291at2"/>
<dbReference type="AlphaFoldDB" id="G2E467"/>
<keyword evidence="4" id="KW-0067">ATP-binding</keyword>
<dbReference type="eggNOG" id="COG1120">
    <property type="taxonomic scope" value="Bacteria"/>
</dbReference>
<evidence type="ECO:0000256" key="1">
    <source>
        <dbReference type="ARBA" id="ARBA00005417"/>
    </source>
</evidence>
<keyword evidence="6" id="KW-0378">Hydrolase</keyword>
<evidence type="ECO:0000313" key="7">
    <source>
        <dbReference type="Proteomes" id="UP000004200"/>
    </source>
</evidence>
<feature type="domain" description="ABC transporter" evidence="5">
    <location>
        <begin position="3"/>
        <end position="238"/>
    </location>
</feature>
<dbReference type="EC" id="3.6.3.34" evidence="6"/>
<dbReference type="Proteomes" id="UP000004200">
    <property type="component" value="Unassembled WGS sequence"/>
</dbReference>
<evidence type="ECO:0000259" key="5">
    <source>
        <dbReference type="PROSITE" id="PS50893"/>
    </source>
</evidence>
<evidence type="ECO:0000256" key="3">
    <source>
        <dbReference type="ARBA" id="ARBA00022741"/>
    </source>
</evidence>
<dbReference type="InterPro" id="IPR003593">
    <property type="entry name" value="AAA+_ATPase"/>
</dbReference>
<dbReference type="GO" id="GO:0005524">
    <property type="term" value="F:ATP binding"/>
    <property type="evidence" value="ECO:0007669"/>
    <property type="project" value="UniProtKB-KW"/>
</dbReference>
<keyword evidence="3" id="KW-0547">Nucleotide-binding</keyword>
<dbReference type="Gene3D" id="3.40.50.300">
    <property type="entry name" value="P-loop containing nucleotide triphosphate hydrolases"/>
    <property type="match status" value="1"/>
</dbReference>
<dbReference type="InterPro" id="IPR003439">
    <property type="entry name" value="ABC_transporter-like_ATP-bd"/>
</dbReference>
<proteinExistence type="inferred from homology"/>
<comment type="similarity">
    <text evidence="1">Belongs to the ABC transporter superfamily.</text>
</comment>
<protein>
    <submittedName>
        <fullName evidence="6">Iron-chelate-transporting ATPase</fullName>
        <ecNumber evidence="6">3.6.3.34</ecNumber>
    </submittedName>
</protein>
<dbReference type="GO" id="GO:0016887">
    <property type="term" value="F:ATP hydrolysis activity"/>
    <property type="evidence" value="ECO:0007669"/>
    <property type="project" value="InterPro"/>
</dbReference>
<evidence type="ECO:0000256" key="4">
    <source>
        <dbReference type="ARBA" id="ARBA00022840"/>
    </source>
</evidence>
<dbReference type="PANTHER" id="PTHR42794:SF2">
    <property type="entry name" value="ABC TRANSPORTER ATP-BINDING PROTEIN"/>
    <property type="match status" value="1"/>
</dbReference>
<dbReference type="EMBL" id="AFWT01000023">
    <property type="protein sequence ID" value="EGV29794.1"/>
    <property type="molecule type" value="Genomic_DNA"/>
</dbReference>
<dbReference type="PROSITE" id="PS00211">
    <property type="entry name" value="ABC_TRANSPORTER_1"/>
    <property type="match status" value="1"/>
</dbReference>
<dbReference type="STRING" id="765913.ThidrDRAFT_3080"/>
<organism evidence="6 7">
    <name type="scientific">Thiorhodococcus drewsii AZ1</name>
    <dbReference type="NCBI Taxonomy" id="765913"/>
    <lineage>
        <taxon>Bacteria</taxon>
        <taxon>Pseudomonadati</taxon>
        <taxon>Pseudomonadota</taxon>
        <taxon>Gammaproteobacteria</taxon>
        <taxon>Chromatiales</taxon>
        <taxon>Chromatiaceae</taxon>
        <taxon>Thiorhodococcus</taxon>
    </lineage>
</organism>
<keyword evidence="7" id="KW-1185">Reference proteome</keyword>
<name>G2E467_9GAMM</name>
<accession>G2E467</accession>
<dbReference type="PROSITE" id="PS50893">
    <property type="entry name" value="ABC_TRANSPORTER_2"/>
    <property type="match status" value="1"/>
</dbReference>
<dbReference type="InterPro" id="IPR027417">
    <property type="entry name" value="P-loop_NTPase"/>
</dbReference>
<evidence type="ECO:0000313" key="6">
    <source>
        <dbReference type="EMBL" id="EGV29794.1"/>
    </source>
</evidence>